<evidence type="ECO:0000256" key="3">
    <source>
        <dbReference type="ARBA" id="ARBA00022741"/>
    </source>
</evidence>
<dbReference type="Gene3D" id="3.30.930.10">
    <property type="entry name" value="Bira Bifunctional Protein, Domain 2"/>
    <property type="match status" value="1"/>
</dbReference>
<dbReference type="PANTHER" id="PTHR11538">
    <property type="entry name" value="PHENYLALANYL-TRNA SYNTHETASE"/>
    <property type="match status" value="1"/>
</dbReference>
<dbReference type="EC" id="6.1.1.20" evidence="1"/>
<comment type="caution">
    <text evidence="9">The sequence shown here is derived from an EMBL/GenBank/DDBJ whole genome shotgun (WGS) entry which is preliminary data.</text>
</comment>
<keyword evidence="6" id="KW-0030">Aminoacyl-tRNA synthetase</keyword>
<evidence type="ECO:0000256" key="4">
    <source>
        <dbReference type="ARBA" id="ARBA00022840"/>
    </source>
</evidence>
<keyword evidence="4" id="KW-0067">ATP-binding</keyword>
<reference evidence="9 10" key="1">
    <citation type="journal article" date="2016" name="Nat. Commun.">
        <title>Thousands of microbial genomes shed light on interconnected biogeochemical processes in an aquifer system.</title>
        <authorList>
            <person name="Anantharaman K."/>
            <person name="Brown C.T."/>
            <person name="Hug L.A."/>
            <person name="Sharon I."/>
            <person name="Castelle C.J."/>
            <person name="Probst A.J."/>
            <person name="Thomas B.C."/>
            <person name="Singh A."/>
            <person name="Wilkins M.J."/>
            <person name="Karaoz U."/>
            <person name="Brodie E.L."/>
            <person name="Williams K.H."/>
            <person name="Hubbard S.S."/>
            <person name="Banfield J.F."/>
        </authorList>
    </citation>
    <scope>NUCLEOTIDE SEQUENCE [LARGE SCALE GENOMIC DNA]</scope>
</reference>
<evidence type="ECO:0000256" key="6">
    <source>
        <dbReference type="ARBA" id="ARBA00023146"/>
    </source>
</evidence>
<dbReference type="SUPFAM" id="SSF55681">
    <property type="entry name" value="Class II aaRS and biotin synthetases"/>
    <property type="match status" value="1"/>
</dbReference>
<protein>
    <recommendedName>
        <fullName evidence="1">phenylalanine--tRNA ligase</fullName>
        <ecNumber evidence="1">6.1.1.20</ecNumber>
    </recommendedName>
</protein>
<dbReference type="InterPro" id="IPR004188">
    <property type="entry name" value="Phe-tRNA_ligase_II_N"/>
</dbReference>
<keyword evidence="5" id="KW-0648">Protein biosynthesis</keyword>
<evidence type="ECO:0000259" key="8">
    <source>
        <dbReference type="PROSITE" id="PS50862"/>
    </source>
</evidence>
<feature type="domain" description="Aminoacyl-transfer RNA synthetases class-II family profile" evidence="8">
    <location>
        <begin position="110"/>
        <end position="318"/>
    </location>
</feature>
<dbReference type="Proteomes" id="UP000178346">
    <property type="component" value="Unassembled WGS sequence"/>
</dbReference>
<dbReference type="GO" id="GO:0005737">
    <property type="term" value="C:cytoplasm"/>
    <property type="evidence" value="ECO:0007669"/>
    <property type="project" value="InterPro"/>
</dbReference>
<dbReference type="PROSITE" id="PS50862">
    <property type="entry name" value="AA_TRNA_LIGASE_II"/>
    <property type="match status" value="1"/>
</dbReference>
<dbReference type="InterPro" id="IPR002319">
    <property type="entry name" value="Phenylalanyl-tRNA_Synthase"/>
</dbReference>
<dbReference type="EMBL" id="MEVJ01000048">
    <property type="protein sequence ID" value="OGC56517.1"/>
    <property type="molecule type" value="Genomic_DNA"/>
</dbReference>
<dbReference type="InterPro" id="IPR045864">
    <property type="entry name" value="aa-tRNA-synth_II/BPL/LPL"/>
</dbReference>
<evidence type="ECO:0000256" key="1">
    <source>
        <dbReference type="ARBA" id="ARBA00012814"/>
    </source>
</evidence>
<dbReference type="PANTHER" id="PTHR11538:SF41">
    <property type="entry name" value="PHENYLALANINE--TRNA LIGASE, MITOCHONDRIAL"/>
    <property type="match status" value="1"/>
</dbReference>
<comment type="catalytic activity">
    <reaction evidence="7">
        <text>tRNA(Phe) + L-phenylalanine + ATP = L-phenylalanyl-tRNA(Phe) + AMP + diphosphate + H(+)</text>
        <dbReference type="Rhea" id="RHEA:19413"/>
        <dbReference type="Rhea" id="RHEA-COMP:9668"/>
        <dbReference type="Rhea" id="RHEA-COMP:9699"/>
        <dbReference type="ChEBI" id="CHEBI:15378"/>
        <dbReference type="ChEBI" id="CHEBI:30616"/>
        <dbReference type="ChEBI" id="CHEBI:33019"/>
        <dbReference type="ChEBI" id="CHEBI:58095"/>
        <dbReference type="ChEBI" id="CHEBI:78442"/>
        <dbReference type="ChEBI" id="CHEBI:78531"/>
        <dbReference type="ChEBI" id="CHEBI:456215"/>
        <dbReference type="EC" id="6.1.1.20"/>
    </reaction>
</comment>
<dbReference type="GO" id="GO:0006432">
    <property type="term" value="P:phenylalanyl-tRNA aminoacylation"/>
    <property type="evidence" value="ECO:0007669"/>
    <property type="project" value="InterPro"/>
</dbReference>
<evidence type="ECO:0000256" key="2">
    <source>
        <dbReference type="ARBA" id="ARBA00022598"/>
    </source>
</evidence>
<dbReference type="InterPro" id="IPR006195">
    <property type="entry name" value="aa-tRNA-synth_II"/>
</dbReference>
<dbReference type="GO" id="GO:0004826">
    <property type="term" value="F:phenylalanine-tRNA ligase activity"/>
    <property type="evidence" value="ECO:0007669"/>
    <property type="project" value="UniProtKB-EC"/>
</dbReference>
<evidence type="ECO:0000256" key="7">
    <source>
        <dbReference type="ARBA" id="ARBA00049255"/>
    </source>
</evidence>
<organism evidence="9 10">
    <name type="scientific">candidate division WWE3 bacterium RIFCSPLOWO2_01_FULL_41_9</name>
    <dbReference type="NCBI Taxonomy" id="1802626"/>
    <lineage>
        <taxon>Bacteria</taxon>
        <taxon>Katanobacteria</taxon>
    </lineage>
</organism>
<keyword evidence="3" id="KW-0547">Nucleotide-binding</keyword>
<evidence type="ECO:0000313" key="10">
    <source>
        <dbReference type="Proteomes" id="UP000178346"/>
    </source>
</evidence>
<evidence type="ECO:0000256" key="5">
    <source>
        <dbReference type="ARBA" id="ARBA00022917"/>
    </source>
</evidence>
<proteinExistence type="predicted"/>
<dbReference type="AlphaFoldDB" id="A0A1F4VGY9"/>
<dbReference type="GO" id="GO:0005524">
    <property type="term" value="F:ATP binding"/>
    <property type="evidence" value="ECO:0007669"/>
    <property type="project" value="UniProtKB-KW"/>
</dbReference>
<dbReference type="Pfam" id="PF02912">
    <property type="entry name" value="Phe_tRNA-synt_N"/>
    <property type="match status" value="1"/>
</dbReference>
<name>A0A1F4VGY9_UNCKA</name>
<keyword evidence="2 9" id="KW-0436">Ligase</keyword>
<sequence length="336" mass="38409">MEFETVIKNVKDNFLTDLTEAKGAGTLDELYLKYFSKAHGVITKLIKEIPQFSADDKKIYGPVINTLQEELRSHIETARIESEHKQVNDPRIDLSLPLPPKKTGMLHPTTQVIREMNEFFRYYGYSVVEGPEIEHVEYNFRKLNLPEDHPATDLQDTLFVSQPDILLRTHTSSVEARLLTEYEPPIRAVVPGKVYRNETANKTNNSFFFQYQGVVVDKGITIQHLKSTLELFHKYLFGNDVVLRFRYKYYPEVSPGMGTDIRCTFCGGKGCEVCKFRGWIEVLGSGMIHYNTLKMCGIDPEVYTGFAFGMGLDRLVMAKYGITDIRKLYGGGIVYV</sequence>
<dbReference type="InterPro" id="IPR010978">
    <property type="entry name" value="tRNA-bd_arm"/>
</dbReference>
<accession>A0A1F4VGY9</accession>
<dbReference type="GO" id="GO:0000049">
    <property type="term" value="F:tRNA binding"/>
    <property type="evidence" value="ECO:0007669"/>
    <property type="project" value="InterPro"/>
</dbReference>
<evidence type="ECO:0000313" key="9">
    <source>
        <dbReference type="EMBL" id="OGC56517.1"/>
    </source>
</evidence>
<gene>
    <name evidence="9" type="ORF">A2976_02915</name>
</gene>
<dbReference type="CDD" id="cd00496">
    <property type="entry name" value="PheRS_alpha_core"/>
    <property type="match status" value="1"/>
</dbReference>
<dbReference type="SUPFAM" id="SSF46589">
    <property type="entry name" value="tRNA-binding arm"/>
    <property type="match status" value="1"/>
</dbReference>
<dbReference type="Pfam" id="PF01409">
    <property type="entry name" value="tRNA-synt_2d"/>
    <property type="match status" value="1"/>
</dbReference>